<accession>A0A1N6EX27</accession>
<sequence>MRECYPTVYQWVRERVKPERDENKRATYRDNWWLFGEPRKEWREMSLGLHRYISTVVTQKHRFFIALESTVLPDDALINIATESYSVLGVLSSRIHFIWMLVTGGTLEDRPRYIKTRCFETFPFPILSEQQVAEIGKLAERIDAHRKQQQALHSELTLTGMYNVLEKLRAGDDLNDKERVINQHGLVSTLLEDHDKLDRAVFKAYGWPDLESKLVGRPGATTPLPDKPTDQVEAEEQLLMRLVALNKQRAVEEVQGKVRWLRPAYQAPDSTQVGVDLITEKDEVRKTTAPAAKGKVVFPKSLPEQLKVLRETLAERPHTVESLAELFKRKPRKSVEEGLLSLAALKLAEYEQETDTWYTTG</sequence>
<protein>
    <recommendedName>
        <fullName evidence="1">MmeI-like target recognition domain-containing protein</fullName>
    </recommendedName>
</protein>
<dbReference type="GeneID" id="97277766"/>
<proteinExistence type="predicted"/>
<dbReference type="Proteomes" id="UP000185024">
    <property type="component" value="Unassembled WGS sequence"/>
</dbReference>
<feature type="domain" description="MmeI-like target recognition" evidence="1">
    <location>
        <begin position="65"/>
        <end position="126"/>
    </location>
</feature>
<dbReference type="RefSeq" id="WP_139296703.1">
    <property type="nucleotide sequence ID" value="NZ_BJOI01000053.1"/>
</dbReference>
<name>A0A1N6EX27_9GAMM</name>
<evidence type="ECO:0000313" key="3">
    <source>
        <dbReference type="Proteomes" id="UP000185024"/>
    </source>
</evidence>
<dbReference type="AlphaFoldDB" id="A0A1N6EX27"/>
<evidence type="ECO:0000259" key="1">
    <source>
        <dbReference type="Pfam" id="PF20466"/>
    </source>
</evidence>
<dbReference type="InterPro" id="IPR046820">
    <property type="entry name" value="MmeI_TRD"/>
</dbReference>
<organism evidence="2 3">
    <name type="scientific">Vreelandella aquamarina</name>
    <dbReference type="NCBI Taxonomy" id="77097"/>
    <lineage>
        <taxon>Bacteria</taxon>
        <taxon>Pseudomonadati</taxon>
        <taxon>Pseudomonadota</taxon>
        <taxon>Gammaproteobacteria</taxon>
        <taxon>Oceanospirillales</taxon>
        <taxon>Halomonadaceae</taxon>
        <taxon>Vreelandella</taxon>
    </lineage>
</organism>
<reference evidence="2 3" key="1">
    <citation type="submission" date="2016-11" db="EMBL/GenBank/DDBJ databases">
        <authorList>
            <person name="Jaros S."/>
            <person name="Januszkiewicz K."/>
            <person name="Wedrychowicz H."/>
        </authorList>
    </citation>
    <scope>NUCLEOTIDE SEQUENCE [LARGE SCALE GENOMIC DNA]</scope>
    <source>
        <strain evidence="2 3">ACAM 239</strain>
    </source>
</reference>
<gene>
    <name evidence="2" type="ORF">SAMN05878438_3757</name>
</gene>
<dbReference type="EMBL" id="FSQX01000002">
    <property type="protein sequence ID" value="SIN87588.1"/>
    <property type="molecule type" value="Genomic_DNA"/>
</dbReference>
<evidence type="ECO:0000313" key="2">
    <source>
        <dbReference type="EMBL" id="SIN87588.1"/>
    </source>
</evidence>
<dbReference type="Pfam" id="PF20466">
    <property type="entry name" value="MmeI_TRD"/>
    <property type="match status" value="1"/>
</dbReference>